<keyword evidence="2" id="KW-1185">Reference proteome</keyword>
<dbReference type="AlphaFoldDB" id="A0A318SKI1"/>
<accession>A0A318SKI1</accession>
<sequence>MKVAIVIAAAGALAGCGTARTVQVKVPVPVECRVQTPARPAMPLDALRPPYDVDTWVAHAIAEVDLRQAYEQELVVALSSCISPIAPVTE</sequence>
<dbReference type="RefSeq" id="WP_110464410.1">
    <property type="nucleotide sequence ID" value="NZ_JAMOFZ010000001.1"/>
</dbReference>
<proteinExistence type="predicted"/>
<evidence type="ECO:0008006" key="3">
    <source>
        <dbReference type="Google" id="ProtNLM"/>
    </source>
</evidence>
<dbReference type="OrthoDB" id="8859595at2"/>
<dbReference type="EMBL" id="QJTC01000002">
    <property type="protein sequence ID" value="PYE79445.1"/>
    <property type="molecule type" value="Genomic_DNA"/>
</dbReference>
<name>A0A318SKI1_9BURK</name>
<dbReference type="Proteomes" id="UP000247540">
    <property type="component" value="Unassembled WGS sequence"/>
</dbReference>
<evidence type="ECO:0000313" key="1">
    <source>
        <dbReference type="EMBL" id="PYE79445.1"/>
    </source>
</evidence>
<reference evidence="1 2" key="1">
    <citation type="submission" date="2018-06" db="EMBL/GenBank/DDBJ databases">
        <title>Genomic Encyclopedia of Type Strains, Phase III (KMG-III): the genomes of soil and plant-associated and newly described type strains.</title>
        <authorList>
            <person name="Whitman W."/>
        </authorList>
    </citation>
    <scope>NUCLEOTIDE SEQUENCE [LARGE SCALE GENOMIC DNA]</scope>
    <source>
        <strain evidence="1 2">CECT 7646</strain>
    </source>
</reference>
<dbReference type="PROSITE" id="PS51257">
    <property type="entry name" value="PROKAR_LIPOPROTEIN"/>
    <property type="match status" value="1"/>
</dbReference>
<comment type="caution">
    <text evidence="1">The sequence shown here is derived from an EMBL/GenBank/DDBJ whole genome shotgun (WGS) entry which is preliminary data.</text>
</comment>
<gene>
    <name evidence="1" type="ORF">DFQ15_102178</name>
</gene>
<evidence type="ECO:0000313" key="2">
    <source>
        <dbReference type="Proteomes" id="UP000247540"/>
    </source>
</evidence>
<protein>
    <recommendedName>
        <fullName evidence="3">Lipoprotein</fullName>
    </recommendedName>
</protein>
<organism evidence="1 2">
    <name type="scientific">Xylophilus ampelinus</name>
    <dbReference type="NCBI Taxonomy" id="54067"/>
    <lineage>
        <taxon>Bacteria</taxon>
        <taxon>Pseudomonadati</taxon>
        <taxon>Pseudomonadota</taxon>
        <taxon>Betaproteobacteria</taxon>
        <taxon>Burkholderiales</taxon>
        <taxon>Xylophilus</taxon>
    </lineage>
</organism>